<comment type="caution">
    <text evidence="1">The sequence shown here is derived from an EMBL/GenBank/DDBJ whole genome shotgun (WGS) entry which is preliminary data.</text>
</comment>
<dbReference type="Proteomes" id="UP000051302">
    <property type="component" value="Unassembled WGS sequence"/>
</dbReference>
<gene>
    <name evidence="1" type="ORF">FD31_GL001483</name>
</gene>
<name>A0A0R1WAY4_9LACO</name>
<dbReference type="AlphaFoldDB" id="A0A0R1WAY4"/>
<evidence type="ECO:0000313" key="1">
    <source>
        <dbReference type="EMBL" id="KRM14946.1"/>
    </source>
</evidence>
<dbReference type="PATRIC" id="fig|1423774.3.peg.1536"/>
<dbReference type="EMBL" id="AZFV01000029">
    <property type="protein sequence ID" value="KRM14946.1"/>
    <property type="molecule type" value="Genomic_DNA"/>
</dbReference>
<sequence>MNNDFMKRRVIKTSRKSYKSLTGSESGVKSSDFLDFTAPGVFGDLLARLQTED</sequence>
<organism evidence="1 2">
    <name type="scientific">Companilactobacillus nantensis DSM 16982</name>
    <dbReference type="NCBI Taxonomy" id="1423774"/>
    <lineage>
        <taxon>Bacteria</taxon>
        <taxon>Bacillati</taxon>
        <taxon>Bacillota</taxon>
        <taxon>Bacilli</taxon>
        <taxon>Lactobacillales</taxon>
        <taxon>Lactobacillaceae</taxon>
        <taxon>Companilactobacillus</taxon>
    </lineage>
</organism>
<proteinExistence type="predicted"/>
<reference evidence="1 2" key="1">
    <citation type="journal article" date="2015" name="Genome Announc.">
        <title>Expanding the biotechnology potential of lactobacilli through comparative genomics of 213 strains and associated genera.</title>
        <authorList>
            <person name="Sun Z."/>
            <person name="Harris H.M."/>
            <person name="McCann A."/>
            <person name="Guo C."/>
            <person name="Argimon S."/>
            <person name="Zhang W."/>
            <person name="Yang X."/>
            <person name="Jeffery I.B."/>
            <person name="Cooney J.C."/>
            <person name="Kagawa T.F."/>
            <person name="Liu W."/>
            <person name="Song Y."/>
            <person name="Salvetti E."/>
            <person name="Wrobel A."/>
            <person name="Rasinkangas P."/>
            <person name="Parkhill J."/>
            <person name="Rea M.C."/>
            <person name="O'Sullivan O."/>
            <person name="Ritari J."/>
            <person name="Douillard F.P."/>
            <person name="Paul Ross R."/>
            <person name="Yang R."/>
            <person name="Briner A.E."/>
            <person name="Felis G.E."/>
            <person name="de Vos W.M."/>
            <person name="Barrangou R."/>
            <person name="Klaenhammer T.R."/>
            <person name="Caufield P.W."/>
            <person name="Cui Y."/>
            <person name="Zhang H."/>
            <person name="O'Toole P.W."/>
        </authorList>
    </citation>
    <scope>NUCLEOTIDE SEQUENCE [LARGE SCALE GENOMIC DNA]</scope>
    <source>
        <strain evidence="1 2">DSM 16982</strain>
    </source>
</reference>
<evidence type="ECO:0000313" key="2">
    <source>
        <dbReference type="Proteomes" id="UP000051302"/>
    </source>
</evidence>
<dbReference type="STRING" id="1423774.FD31_GL001483"/>
<keyword evidence="2" id="KW-1185">Reference proteome</keyword>
<protein>
    <submittedName>
        <fullName evidence="1">Uncharacterized protein</fullName>
    </submittedName>
</protein>
<accession>A0A0R1WAY4</accession>